<name>A0A1G8QH86_9BACI</name>
<organism evidence="1 2">
    <name type="scientific">Salimicrobium halophilum</name>
    <dbReference type="NCBI Taxonomy" id="86666"/>
    <lineage>
        <taxon>Bacteria</taxon>
        <taxon>Bacillati</taxon>
        <taxon>Bacillota</taxon>
        <taxon>Bacilli</taxon>
        <taxon>Bacillales</taxon>
        <taxon>Bacillaceae</taxon>
        <taxon>Salimicrobium</taxon>
    </lineage>
</organism>
<dbReference type="EMBL" id="FNEV01000001">
    <property type="protein sequence ID" value="SDJ04169.1"/>
    <property type="molecule type" value="Genomic_DNA"/>
</dbReference>
<evidence type="ECO:0000313" key="2">
    <source>
        <dbReference type="Proteomes" id="UP000199225"/>
    </source>
</evidence>
<keyword evidence="2" id="KW-1185">Reference proteome</keyword>
<proteinExistence type="predicted"/>
<dbReference type="AlphaFoldDB" id="A0A1G8QH86"/>
<dbReference type="Proteomes" id="UP000199225">
    <property type="component" value="Unassembled WGS sequence"/>
</dbReference>
<gene>
    <name evidence="1" type="ORF">SAMN04490247_0624</name>
</gene>
<sequence>MAELKPICKMLATNRWGCMFQAMRPIMLEIY</sequence>
<accession>A0A1G8QH86</accession>
<reference evidence="2" key="1">
    <citation type="submission" date="2016-10" db="EMBL/GenBank/DDBJ databases">
        <authorList>
            <person name="Varghese N."/>
            <person name="Submissions S."/>
        </authorList>
    </citation>
    <scope>NUCLEOTIDE SEQUENCE [LARGE SCALE GENOMIC DNA]</scope>
    <source>
        <strain evidence="2">DSM 4771</strain>
    </source>
</reference>
<evidence type="ECO:0000313" key="1">
    <source>
        <dbReference type="EMBL" id="SDJ04169.1"/>
    </source>
</evidence>
<dbReference type="STRING" id="86666.SAMN04490247_0624"/>
<protein>
    <submittedName>
        <fullName evidence="1">Uncharacterized protein</fullName>
    </submittedName>
</protein>